<comment type="subcellular location">
    <subcellularLocation>
        <location evidence="1">Cell membrane</location>
        <topology evidence="1">Multi-pass membrane protein</topology>
    </subcellularLocation>
</comment>
<dbReference type="Proteomes" id="UP000176421">
    <property type="component" value="Unassembled WGS sequence"/>
</dbReference>
<comment type="caution">
    <text evidence="8">The sequence shown here is derived from an EMBL/GenBank/DDBJ whole genome shotgun (WGS) entry which is preliminary data.</text>
</comment>
<evidence type="ECO:0000256" key="1">
    <source>
        <dbReference type="ARBA" id="ARBA00004651"/>
    </source>
</evidence>
<organism evidence="8 9">
    <name type="scientific">Candidatus Staskawiczbacteria bacterium RIFCSPHIGHO2_02_FULL_34_9</name>
    <dbReference type="NCBI Taxonomy" id="1802206"/>
    <lineage>
        <taxon>Bacteria</taxon>
        <taxon>Candidatus Staskawicziibacteriota</taxon>
    </lineage>
</organism>
<evidence type="ECO:0000256" key="2">
    <source>
        <dbReference type="ARBA" id="ARBA00007430"/>
    </source>
</evidence>
<evidence type="ECO:0000256" key="6">
    <source>
        <dbReference type="ARBA" id="ARBA00023136"/>
    </source>
</evidence>
<evidence type="ECO:0000256" key="4">
    <source>
        <dbReference type="ARBA" id="ARBA00022692"/>
    </source>
</evidence>
<evidence type="ECO:0000256" key="3">
    <source>
        <dbReference type="ARBA" id="ARBA00022475"/>
    </source>
</evidence>
<feature type="transmembrane region" description="Helical" evidence="7">
    <location>
        <begin position="153"/>
        <end position="175"/>
    </location>
</feature>
<dbReference type="AlphaFoldDB" id="A0A1G2I4C8"/>
<sequence length="225" mass="25074">MFNPILSVAYSSFSKLQNSPDDLRNFFVRSSHLLAILCIPMGAGLILTAFPVYTIFFQNNWAGIQVVIALLAAVQMVAWLVGISPTLYRAIGRPDINFKIGVASLFFYIPAYIYFAQFGLFIFCVGRLLVAIGTDIIHLVVMNRVLKIHPRYLFDITKIPLLAVIPMSILVYFAVNFSGSFLGWLGALKLLGIIVLGAGVYAGALYLISKEYFKQSFSLFLKIIR</sequence>
<keyword evidence="4 7" id="KW-0812">Transmembrane</keyword>
<keyword evidence="6 7" id="KW-0472">Membrane</keyword>
<gene>
    <name evidence="8" type="ORF">A3D35_00270</name>
</gene>
<evidence type="ECO:0008006" key="10">
    <source>
        <dbReference type="Google" id="ProtNLM"/>
    </source>
</evidence>
<evidence type="ECO:0000313" key="9">
    <source>
        <dbReference type="Proteomes" id="UP000176421"/>
    </source>
</evidence>
<accession>A0A1G2I4C8</accession>
<feature type="transmembrane region" description="Helical" evidence="7">
    <location>
        <begin position="120"/>
        <end position="141"/>
    </location>
</feature>
<feature type="transmembrane region" description="Helical" evidence="7">
    <location>
        <begin position="96"/>
        <end position="114"/>
    </location>
</feature>
<comment type="similarity">
    <text evidence="2">Belongs to the polysaccharide synthase family.</text>
</comment>
<dbReference type="InterPro" id="IPR050833">
    <property type="entry name" value="Poly_Biosynth_Transport"/>
</dbReference>
<proteinExistence type="inferred from homology"/>
<protein>
    <recommendedName>
        <fullName evidence="10">Polysaccharide biosynthesis protein C-terminal domain-containing protein</fullName>
    </recommendedName>
</protein>
<name>A0A1G2I4C8_9BACT</name>
<dbReference type="PANTHER" id="PTHR30250">
    <property type="entry name" value="PST FAMILY PREDICTED COLANIC ACID TRANSPORTER"/>
    <property type="match status" value="1"/>
</dbReference>
<feature type="transmembrane region" description="Helical" evidence="7">
    <location>
        <begin position="33"/>
        <end position="56"/>
    </location>
</feature>
<reference evidence="8 9" key="1">
    <citation type="journal article" date="2016" name="Nat. Commun.">
        <title>Thousands of microbial genomes shed light on interconnected biogeochemical processes in an aquifer system.</title>
        <authorList>
            <person name="Anantharaman K."/>
            <person name="Brown C.T."/>
            <person name="Hug L.A."/>
            <person name="Sharon I."/>
            <person name="Castelle C.J."/>
            <person name="Probst A.J."/>
            <person name="Thomas B.C."/>
            <person name="Singh A."/>
            <person name="Wilkins M.J."/>
            <person name="Karaoz U."/>
            <person name="Brodie E.L."/>
            <person name="Williams K.H."/>
            <person name="Hubbard S.S."/>
            <person name="Banfield J.F."/>
        </authorList>
    </citation>
    <scope>NUCLEOTIDE SEQUENCE [LARGE SCALE GENOMIC DNA]</scope>
</reference>
<dbReference type="PANTHER" id="PTHR30250:SF10">
    <property type="entry name" value="LIPOPOLYSACCHARIDE BIOSYNTHESIS PROTEIN WZXC"/>
    <property type="match status" value="1"/>
</dbReference>
<dbReference type="GO" id="GO:0005886">
    <property type="term" value="C:plasma membrane"/>
    <property type="evidence" value="ECO:0007669"/>
    <property type="project" value="UniProtKB-SubCell"/>
</dbReference>
<keyword evidence="5 7" id="KW-1133">Transmembrane helix</keyword>
<evidence type="ECO:0000313" key="8">
    <source>
        <dbReference type="EMBL" id="OGZ69682.1"/>
    </source>
</evidence>
<dbReference type="EMBL" id="MHOS01000004">
    <property type="protein sequence ID" value="OGZ69682.1"/>
    <property type="molecule type" value="Genomic_DNA"/>
</dbReference>
<feature type="transmembrane region" description="Helical" evidence="7">
    <location>
        <begin position="181"/>
        <end position="208"/>
    </location>
</feature>
<dbReference type="STRING" id="1802206.A3D35_00270"/>
<feature type="transmembrane region" description="Helical" evidence="7">
    <location>
        <begin position="62"/>
        <end position="84"/>
    </location>
</feature>
<dbReference type="Pfam" id="PF13440">
    <property type="entry name" value="Polysacc_synt_3"/>
    <property type="match status" value="1"/>
</dbReference>
<keyword evidence="3" id="KW-1003">Cell membrane</keyword>
<evidence type="ECO:0000256" key="5">
    <source>
        <dbReference type="ARBA" id="ARBA00022989"/>
    </source>
</evidence>
<evidence type="ECO:0000256" key="7">
    <source>
        <dbReference type="SAM" id="Phobius"/>
    </source>
</evidence>